<reference evidence="3 4" key="1">
    <citation type="submission" date="2018-06" db="EMBL/GenBank/DDBJ databases">
        <authorList>
            <consortium name="Pathogen Informatics"/>
            <person name="Doyle S."/>
        </authorList>
    </citation>
    <scope>NUCLEOTIDE SEQUENCE [LARGE SCALE GENOMIC DNA]</scope>
    <source>
        <strain evidence="3 4">NCTC13532</strain>
    </source>
</reference>
<dbReference type="AlphaFoldDB" id="A0A381FMX1"/>
<dbReference type="Proteomes" id="UP000254282">
    <property type="component" value="Unassembled WGS sequence"/>
</dbReference>
<dbReference type="Gene3D" id="2.180.10.10">
    <property type="entry name" value="RHS repeat-associated core"/>
    <property type="match status" value="1"/>
</dbReference>
<proteinExistence type="predicted"/>
<dbReference type="InterPro" id="IPR050708">
    <property type="entry name" value="T6SS_VgrG/RHS"/>
</dbReference>
<evidence type="ECO:0000313" key="3">
    <source>
        <dbReference type="EMBL" id="SUX47532.1"/>
    </source>
</evidence>
<organism evidence="3 4">
    <name type="scientific">Chryseobacterium indoltheticum</name>
    <dbReference type="NCBI Taxonomy" id="254"/>
    <lineage>
        <taxon>Bacteria</taxon>
        <taxon>Pseudomonadati</taxon>
        <taxon>Bacteroidota</taxon>
        <taxon>Flavobacteriia</taxon>
        <taxon>Flavobacteriales</taxon>
        <taxon>Weeksellaceae</taxon>
        <taxon>Chryseobacterium group</taxon>
        <taxon>Chryseobacterium</taxon>
    </lineage>
</organism>
<dbReference type="InterPro" id="IPR045619">
    <property type="entry name" value="DUF6443"/>
</dbReference>
<protein>
    <submittedName>
        <fullName evidence="3">RHS repeat-associated core domain</fullName>
    </submittedName>
</protein>
<accession>A0A381FMX1</accession>
<feature type="domain" description="DUF6443" evidence="2">
    <location>
        <begin position="37"/>
        <end position="149"/>
    </location>
</feature>
<feature type="chain" id="PRO_5016987463" evidence="1">
    <location>
        <begin position="20"/>
        <end position="1195"/>
    </location>
</feature>
<dbReference type="Pfam" id="PF20041">
    <property type="entry name" value="DUF6443"/>
    <property type="match status" value="1"/>
</dbReference>
<keyword evidence="1" id="KW-0732">Signal</keyword>
<evidence type="ECO:0000259" key="2">
    <source>
        <dbReference type="Pfam" id="PF20041"/>
    </source>
</evidence>
<sequence length="1195" mass="134235">MKKLLIPISSLFVFSIANAQVTSTENYIQSRIYLEPVTISSSTAKQIETVQYFDGLGRAKQVVNVKASPTGKDVVSHIEYDGFGRQVDSWLPAPMNTLNGGIQAGVKSSATTYYGDNFAFGHSNLEASPLDRVLSQIQPGTDWQAHPVTFNYDANVDGEVKKFTATFNYTTFESQLSLSPSYGSAQLYKNTATDEDGNTTIELRNGEGRILLIRKVISATENADTYYVYNDYDQLAYVIPPLAADAVKNLTAGVFPDLTLNNLCYQYKYDGRNRLVEKKLPGKDWEYMVYDKADRLVATQDANLRSDSKWLFTKYDKFGRILYTGISIDNGDRNAVQEWITNTYGTNIETAGTYTQSGLQIYYANTAYPQNIESILSVNYYDTYPAGTPGFTPEFPGNTLLTDDSSLNVSTKSLPVASYVKNIEDDNWTKNYTWYDQKGRAVGSHSINHLGGYTKTESELDFSGTPQKVYTYHLRKEGESGIAVKERFVYDAQNRLWQHYHQVDNNTEELLAENSYDELSQLTNKKVGNNLQSIDYTYNIRGWMTHINKDQMALGNLGGKLFSYNIKYNQKEGIENPDQVQFSGKNVKAKYNGNIAEVDWRAVETLGVNPSSTPKRYGYAYDNLNRLTAGYYQNPDNPYSKENTESLDYDLNGNITNLYRTSVISYGNNKATVIDDLTYTYAEGGNKLTGIIDISQNQTGYEGYPLFMIPYDLNGNMLSMDGKGISSIQYNFLNLPNKINIDFDLYYPFTASHTYRADGSKLRKNTVSTVSGFVNSTVTTEVTDYLDGFQYKNTKMEVLGYGGGPIAGELSFAESGTSRAMEIEAFSLEDLIEPSDPRIIDPIGGIIAISKTQDLQFFPTAEGFYDYQKDQYIYQYKDHLGNARVSYGRNSLGVLEITDANDYYPFGMNHLKTGNAFFGGSYKDYKYNGKELQESGMYDYGARFYMPDIGRWGVVDPLAEQYRRWSPYNYAVNNPIFFTDPDGMSVNGWIKDKKTSDVTWDNNINSKKELGLSDKAATHTYVSNSDDPTAYTLPNGSGTIYMNSWEEYDIENGLGGSSINMEFVPNNENAQSGWFQTYTSNVPDYNGKESGNVVSAKEERLDGTSSQGSKDVKKAEYFDTPKSNILADIPTRESVQGSDVNWNAKSSMIINGKKSFSVTWGFTIKNENTIKYNPPKITNKTTIFHESAIKNLPKK</sequence>
<dbReference type="NCBIfam" id="TIGR03696">
    <property type="entry name" value="Rhs_assc_core"/>
    <property type="match status" value="1"/>
</dbReference>
<evidence type="ECO:0000313" key="4">
    <source>
        <dbReference type="Proteomes" id="UP000254282"/>
    </source>
</evidence>
<dbReference type="PANTHER" id="PTHR32305:SF15">
    <property type="entry name" value="PROTEIN RHSA-RELATED"/>
    <property type="match status" value="1"/>
</dbReference>
<dbReference type="PANTHER" id="PTHR32305">
    <property type="match status" value="1"/>
</dbReference>
<dbReference type="EMBL" id="UFVR01000004">
    <property type="protein sequence ID" value="SUX47532.1"/>
    <property type="molecule type" value="Genomic_DNA"/>
</dbReference>
<dbReference type="RefSeq" id="WP_115620924.1">
    <property type="nucleotide sequence ID" value="NZ_UFVR01000004.1"/>
</dbReference>
<feature type="signal peptide" evidence="1">
    <location>
        <begin position="1"/>
        <end position="19"/>
    </location>
</feature>
<gene>
    <name evidence="3" type="ORF">NCTC13532_03102</name>
</gene>
<dbReference type="InterPro" id="IPR022385">
    <property type="entry name" value="Rhs_assc_core"/>
</dbReference>
<name>A0A381FMX1_9FLAO</name>
<evidence type="ECO:0000256" key="1">
    <source>
        <dbReference type="SAM" id="SignalP"/>
    </source>
</evidence>